<gene>
    <name evidence="1" type="ORF">S06H3_50331</name>
</gene>
<accession>X1NFM2</accession>
<dbReference type="AlphaFoldDB" id="X1NFM2"/>
<feature type="non-terminal residue" evidence="1">
    <location>
        <position position="69"/>
    </location>
</feature>
<dbReference type="EMBL" id="BARV01031860">
    <property type="protein sequence ID" value="GAI42408.1"/>
    <property type="molecule type" value="Genomic_DNA"/>
</dbReference>
<evidence type="ECO:0000313" key="1">
    <source>
        <dbReference type="EMBL" id="GAI42408.1"/>
    </source>
</evidence>
<organism evidence="1">
    <name type="scientific">marine sediment metagenome</name>
    <dbReference type="NCBI Taxonomy" id="412755"/>
    <lineage>
        <taxon>unclassified sequences</taxon>
        <taxon>metagenomes</taxon>
        <taxon>ecological metagenomes</taxon>
    </lineage>
</organism>
<comment type="caution">
    <text evidence="1">The sequence shown here is derived from an EMBL/GenBank/DDBJ whole genome shotgun (WGS) entry which is preliminary data.</text>
</comment>
<sequence>MKGSQNCQVILQAKILNQVKDFNLTTDIQICCRLVQKICLCLLSQNPGNKQALYLPSGKLTYSSLGKGA</sequence>
<proteinExistence type="predicted"/>
<name>X1NFM2_9ZZZZ</name>
<reference evidence="1" key="1">
    <citation type="journal article" date="2014" name="Front. Microbiol.">
        <title>High frequency of phylogenetically diverse reductive dehalogenase-homologous genes in deep subseafloor sedimentary metagenomes.</title>
        <authorList>
            <person name="Kawai M."/>
            <person name="Futagami T."/>
            <person name="Toyoda A."/>
            <person name="Takaki Y."/>
            <person name="Nishi S."/>
            <person name="Hori S."/>
            <person name="Arai W."/>
            <person name="Tsubouchi T."/>
            <person name="Morono Y."/>
            <person name="Uchiyama I."/>
            <person name="Ito T."/>
            <person name="Fujiyama A."/>
            <person name="Inagaki F."/>
            <person name="Takami H."/>
        </authorList>
    </citation>
    <scope>NUCLEOTIDE SEQUENCE</scope>
    <source>
        <strain evidence="1">Expedition CK06-06</strain>
    </source>
</reference>
<protein>
    <submittedName>
        <fullName evidence="1">Uncharacterized protein</fullName>
    </submittedName>
</protein>